<evidence type="ECO:0000256" key="11">
    <source>
        <dbReference type="ARBA" id="ARBA00048679"/>
    </source>
</evidence>
<feature type="domain" description="Apple" evidence="16">
    <location>
        <begin position="338"/>
        <end position="416"/>
    </location>
</feature>
<feature type="transmembrane region" description="Helical" evidence="12">
    <location>
        <begin position="429"/>
        <end position="451"/>
    </location>
</feature>
<dbReference type="AlphaFoldDB" id="A0A834G085"/>
<dbReference type="SUPFAM" id="SSF51110">
    <property type="entry name" value="alpha-D-mannose-specific plant lectins"/>
    <property type="match status" value="1"/>
</dbReference>
<keyword evidence="8" id="KW-1015">Disulfide bond</keyword>
<dbReference type="GO" id="GO:0004674">
    <property type="term" value="F:protein serine/threonine kinase activity"/>
    <property type="evidence" value="ECO:0007669"/>
    <property type="project" value="UniProtKB-EC"/>
</dbReference>
<comment type="catalytic activity">
    <reaction evidence="10">
        <text>L-threonyl-[protein] + ATP = O-phospho-L-threonyl-[protein] + ADP + H(+)</text>
        <dbReference type="Rhea" id="RHEA:46608"/>
        <dbReference type="Rhea" id="RHEA-COMP:11060"/>
        <dbReference type="Rhea" id="RHEA-COMP:11605"/>
        <dbReference type="ChEBI" id="CHEBI:15378"/>
        <dbReference type="ChEBI" id="CHEBI:30013"/>
        <dbReference type="ChEBI" id="CHEBI:30616"/>
        <dbReference type="ChEBI" id="CHEBI:61977"/>
        <dbReference type="ChEBI" id="CHEBI:456216"/>
        <dbReference type="EC" id="2.7.11.1"/>
    </reaction>
</comment>
<evidence type="ECO:0000256" key="6">
    <source>
        <dbReference type="ARBA" id="ARBA00022989"/>
    </source>
</evidence>
<evidence type="ECO:0000313" key="17">
    <source>
        <dbReference type="EMBL" id="KAF7119281.1"/>
    </source>
</evidence>
<keyword evidence="4 13" id="KW-0732">Signal</keyword>
<dbReference type="PROSITE" id="PS50927">
    <property type="entry name" value="BULB_LECTIN"/>
    <property type="match status" value="1"/>
</dbReference>
<dbReference type="GO" id="GO:0048544">
    <property type="term" value="P:recognition of pollen"/>
    <property type="evidence" value="ECO:0007669"/>
    <property type="project" value="InterPro"/>
</dbReference>
<evidence type="ECO:0000313" key="18">
    <source>
        <dbReference type="Proteomes" id="UP000626092"/>
    </source>
</evidence>
<protein>
    <recommendedName>
        <fullName evidence="2">non-specific serine/threonine protein kinase</fullName>
        <ecNumber evidence="2">2.7.11.1</ecNumber>
    </recommendedName>
</protein>
<evidence type="ECO:0000259" key="16">
    <source>
        <dbReference type="PROSITE" id="PS50948"/>
    </source>
</evidence>
<evidence type="ECO:0000259" key="15">
    <source>
        <dbReference type="PROSITE" id="PS50927"/>
    </source>
</evidence>
<organism evidence="17 18">
    <name type="scientific">Rhododendron simsii</name>
    <name type="common">Sims's rhododendron</name>
    <dbReference type="NCBI Taxonomy" id="118357"/>
    <lineage>
        <taxon>Eukaryota</taxon>
        <taxon>Viridiplantae</taxon>
        <taxon>Streptophyta</taxon>
        <taxon>Embryophyta</taxon>
        <taxon>Tracheophyta</taxon>
        <taxon>Spermatophyta</taxon>
        <taxon>Magnoliopsida</taxon>
        <taxon>eudicotyledons</taxon>
        <taxon>Gunneridae</taxon>
        <taxon>Pentapetalae</taxon>
        <taxon>asterids</taxon>
        <taxon>Ericales</taxon>
        <taxon>Ericaceae</taxon>
        <taxon>Ericoideae</taxon>
        <taxon>Rhodoreae</taxon>
        <taxon>Rhododendron</taxon>
    </lineage>
</organism>
<dbReference type="OrthoDB" id="1910371at2759"/>
<keyword evidence="18" id="KW-1185">Reference proteome</keyword>
<dbReference type="InterPro" id="IPR001245">
    <property type="entry name" value="Ser-Thr/Tyr_kinase_cat_dom"/>
</dbReference>
<dbReference type="Gene3D" id="2.90.10.10">
    <property type="entry name" value="Bulb-type lectin domain"/>
    <property type="match status" value="1"/>
</dbReference>
<dbReference type="Pfam" id="PF11883">
    <property type="entry name" value="DUF3403"/>
    <property type="match status" value="1"/>
</dbReference>
<dbReference type="SMART" id="SM00473">
    <property type="entry name" value="PAN_AP"/>
    <property type="match status" value="1"/>
</dbReference>
<dbReference type="InterPro" id="IPR011009">
    <property type="entry name" value="Kinase-like_dom_sf"/>
</dbReference>
<dbReference type="InterPro" id="IPR036426">
    <property type="entry name" value="Bulb-type_lectin_dom_sf"/>
</dbReference>
<keyword evidence="7 12" id="KW-0472">Membrane</keyword>
<dbReference type="SMART" id="SM00108">
    <property type="entry name" value="B_lectin"/>
    <property type="match status" value="1"/>
</dbReference>
<dbReference type="FunFam" id="2.90.10.10:FF:000001">
    <property type="entry name" value="G-type lectin S-receptor-like serine/threonine-protein kinase"/>
    <property type="match status" value="1"/>
</dbReference>
<evidence type="ECO:0000256" key="5">
    <source>
        <dbReference type="ARBA" id="ARBA00022741"/>
    </source>
</evidence>
<dbReference type="InterPro" id="IPR008271">
    <property type="entry name" value="Ser/Thr_kinase_AS"/>
</dbReference>
<feature type="domain" description="Protein kinase" evidence="14">
    <location>
        <begin position="265"/>
        <end position="655"/>
    </location>
</feature>
<comment type="subcellular location">
    <subcellularLocation>
        <location evidence="1">Membrane</location>
        <topology evidence="1">Single-pass membrane protein</topology>
    </subcellularLocation>
</comment>
<dbReference type="CDD" id="cd01098">
    <property type="entry name" value="PAN_AP_plant"/>
    <property type="match status" value="1"/>
</dbReference>
<dbReference type="Pfam" id="PF07714">
    <property type="entry name" value="PK_Tyr_Ser-Thr"/>
    <property type="match status" value="1"/>
</dbReference>
<dbReference type="EC" id="2.7.11.1" evidence="2"/>
<dbReference type="Pfam" id="PF08276">
    <property type="entry name" value="PAN_2"/>
    <property type="match status" value="1"/>
</dbReference>
<keyword evidence="3 12" id="KW-0812">Transmembrane</keyword>
<dbReference type="InterPro" id="IPR000719">
    <property type="entry name" value="Prot_kinase_dom"/>
</dbReference>
<keyword evidence="9" id="KW-0325">Glycoprotein</keyword>
<dbReference type="PROSITE" id="PS50948">
    <property type="entry name" value="PAN"/>
    <property type="match status" value="1"/>
</dbReference>
<keyword evidence="6 12" id="KW-1133">Transmembrane helix</keyword>
<dbReference type="SUPFAM" id="SSF56112">
    <property type="entry name" value="Protein kinase-like (PK-like)"/>
    <property type="match status" value="1"/>
</dbReference>
<dbReference type="InterPro" id="IPR000858">
    <property type="entry name" value="S_locus_glycoprot_dom"/>
</dbReference>
<feature type="chain" id="PRO_5032496419" description="non-specific serine/threonine protein kinase" evidence="13">
    <location>
        <begin position="18"/>
        <end position="695"/>
    </location>
</feature>
<dbReference type="Pfam" id="PF01453">
    <property type="entry name" value="B_lectin"/>
    <property type="match status" value="1"/>
</dbReference>
<sequence>MVLLLILLSLFTSLSLPTRFTAALDTLSPNQTLADATNGTLVSPGESFELGFFSPLNSENRYVGIWFKQVSLQTPIWVANKDDPITDSSGVLTITPTGNVIITSDQTNPIWSSNTTILSASPVLKLLDTGNLVVVDSNTGNYSWQSFDHPCDTLVPGMKLGWDLSNNQEWYLTSWNSLQDPSTGDYTYRVDPRGLPQLVLRQGSMISYRSGPWDGVRFGGGPPLKENAVFSPNFVYNTTFVYYTFLNNDGNIISRFVVNQTGLLEHLTWNQGSGEWVPVITLRADLCDTYDFCGPYGICSTNDSPTCHCMDGFVPKFPVEWNRLDWTGGCVAKTELNCSVAAGFRRFSRLKLPDTSHFLVNRTEISRVDCEEACLKNCSCMGFAQTDISGCVVWSGELLDMREYNEGGQDLYVRVAASELSSNKAKRRALIASVTVISGVLALGLISWCVIRKRRRITAQKKGDQTRGTSLDWQKRFDIIVGIARGLLYLHRDSRLRIIHRDLKTSNILLDNDMNPKISDFGLARMFGDDQSEENTNRVLGTYGYMSPEYAIDGLFSVKSDVFSFGVLVLEIISGKKNRGFYHPDHDHNLLGHAWKLWNEGKPLNLVDALMEGPIATPEMVRCIQMALLCVQDRPEDRPTMSAVLLMLDSENAILPPPKQPGFYTERFTPETDSSSTGIYPLASNEVTISMLHAR</sequence>
<evidence type="ECO:0000259" key="14">
    <source>
        <dbReference type="PROSITE" id="PS50011"/>
    </source>
</evidence>
<evidence type="ECO:0000256" key="7">
    <source>
        <dbReference type="ARBA" id="ARBA00023136"/>
    </source>
</evidence>
<dbReference type="Gene3D" id="1.10.510.10">
    <property type="entry name" value="Transferase(Phosphotransferase) domain 1"/>
    <property type="match status" value="1"/>
</dbReference>
<name>A0A834G085_RHOSS</name>
<dbReference type="Proteomes" id="UP000626092">
    <property type="component" value="Unassembled WGS sequence"/>
</dbReference>
<dbReference type="InterPro" id="IPR003609">
    <property type="entry name" value="Pan_app"/>
</dbReference>
<evidence type="ECO:0000256" key="1">
    <source>
        <dbReference type="ARBA" id="ARBA00004167"/>
    </source>
</evidence>
<evidence type="ECO:0000256" key="8">
    <source>
        <dbReference type="ARBA" id="ARBA00023157"/>
    </source>
</evidence>
<evidence type="ECO:0000256" key="10">
    <source>
        <dbReference type="ARBA" id="ARBA00047899"/>
    </source>
</evidence>
<dbReference type="InterPro" id="IPR001480">
    <property type="entry name" value="Bulb-type_lectin_dom"/>
</dbReference>
<dbReference type="Pfam" id="PF00954">
    <property type="entry name" value="S_locus_glycop"/>
    <property type="match status" value="1"/>
</dbReference>
<proteinExistence type="predicted"/>
<reference evidence="17" key="1">
    <citation type="submission" date="2019-11" db="EMBL/GenBank/DDBJ databases">
        <authorList>
            <person name="Liu Y."/>
            <person name="Hou J."/>
            <person name="Li T.-Q."/>
            <person name="Guan C.-H."/>
            <person name="Wu X."/>
            <person name="Wu H.-Z."/>
            <person name="Ling F."/>
            <person name="Zhang R."/>
            <person name="Shi X.-G."/>
            <person name="Ren J.-P."/>
            <person name="Chen E.-F."/>
            <person name="Sun J.-M."/>
        </authorList>
    </citation>
    <scope>NUCLEOTIDE SEQUENCE</scope>
    <source>
        <strain evidence="17">Adult_tree_wgs_1</strain>
        <tissue evidence="17">Leaves</tissue>
    </source>
</reference>
<dbReference type="PANTHER" id="PTHR32444:SF158">
    <property type="entry name" value="RECEPTOR-LIKE SERINE_THREONINE-PROTEIN KINASE"/>
    <property type="match status" value="1"/>
</dbReference>
<dbReference type="FunFam" id="1.10.510.10:FF:000060">
    <property type="entry name" value="G-type lectin S-receptor-like serine/threonine-protein kinase"/>
    <property type="match status" value="1"/>
</dbReference>
<dbReference type="SMART" id="SM00220">
    <property type="entry name" value="S_TKc"/>
    <property type="match status" value="1"/>
</dbReference>
<dbReference type="InterPro" id="IPR021820">
    <property type="entry name" value="S-locus_recpt_kinase_C"/>
</dbReference>
<comment type="catalytic activity">
    <reaction evidence="11">
        <text>L-seryl-[protein] + ATP = O-phospho-L-seryl-[protein] + ADP + H(+)</text>
        <dbReference type="Rhea" id="RHEA:17989"/>
        <dbReference type="Rhea" id="RHEA-COMP:9863"/>
        <dbReference type="Rhea" id="RHEA-COMP:11604"/>
        <dbReference type="ChEBI" id="CHEBI:15378"/>
        <dbReference type="ChEBI" id="CHEBI:29999"/>
        <dbReference type="ChEBI" id="CHEBI:30616"/>
        <dbReference type="ChEBI" id="CHEBI:83421"/>
        <dbReference type="ChEBI" id="CHEBI:456216"/>
        <dbReference type="EC" id="2.7.11.1"/>
    </reaction>
</comment>
<dbReference type="EMBL" id="WJXA01000013">
    <property type="protein sequence ID" value="KAF7119281.1"/>
    <property type="molecule type" value="Genomic_DNA"/>
</dbReference>
<evidence type="ECO:0000256" key="2">
    <source>
        <dbReference type="ARBA" id="ARBA00012513"/>
    </source>
</evidence>
<dbReference type="CDD" id="cd00028">
    <property type="entry name" value="B_lectin"/>
    <property type="match status" value="1"/>
</dbReference>
<dbReference type="PROSITE" id="PS00108">
    <property type="entry name" value="PROTEIN_KINASE_ST"/>
    <property type="match status" value="1"/>
</dbReference>
<feature type="signal peptide" evidence="13">
    <location>
        <begin position="1"/>
        <end position="17"/>
    </location>
</feature>
<dbReference type="GO" id="GO:0016020">
    <property type="term" value="C:membrane"/>
    <property type="evidence" value="ECO:0007669"/>
    <property type="project" value="UniProtKB-SubCell"/>
</dbReference>
<feature type="domain" description="Bulb-type lectin" evidence="15">
    <location>
        <begin position="24"/>
        <end position="147"/>
    </location>
</feature>
<evidence type="ECO:0000256" key="12">
    <source>
        <dbReference type="SAM" id="Phobius"/>
    </source>
</evidence>
<dbReference type="PANTHER" id="PTHR32444">
    <property type="entry name" value="BULB-TYPE LECTIN DOMAIN-CONTAINING PROTEIN"/>
    <property type="match status" value="1"/>
</dbReference>
<evidence type="ECO:0000256" key="4">
    <source>
        <dbReference type="ARBA" id="ARBA00022729"/>
    </source>
</evidence>
<dbReference type="PROSITE" id="PS50011">
    <property type="entry name" value="PROTEIN_KINASE_DOM"/>
    <property type="match status" value="1"/>
</dbReference>
<dbReference type="GO" id="GO:0005524">
    <property type="term" value="F:ATP binding"/>
    <property type="evidence" value="ECO:0007669"/>
    <property type="project" value="InterPro"/>
</dbReference>
<evidence type="ECO:0000256" key="3">
    <source>
        <dbReference type="ARBA" id="ARBA00022692"/>
    </source>
</evidence>
<evidence type="ECO:0000256" key="9">
    <source>
        <dbReference type="ARBA" id="ARBA00023180"/>
    </source>
</evidence>
<evidence type="ECO:0000256" key="13">
    <source>
        <dbReference type="SAM" id="SignalP"/>
    </source>
</evidence>
<keyword evidence="5" id="KW-0547">Nucleotide-binding</keyword>
<accession>A0A834G085</accession>
<comment type="caution">
    <text evidence="17">The sequence shown here is derived from an EMBL/GenBank/DDBJ whole genome shotgun (WGS) entry which is preliminary data.</text>
</comment>
<gene>
    <name evidence="17" type="ORF">RHSIM_Rhsim13G0165900</name>
</gene>